<keyword evidence="12" id="KW-1185">Reference proteome</keyword>
<dbReference type="InParanoid" id="G7DZ78"/>
<dbReference type="Pfam" id="PF00400">
    <property type="entry name" value="WD40"/>
    <property type="match status" value="1"/>
</dbReference>
<dbReference type="Pfam" id="PF16300">
    <property type="entry name" value="WD40_4"/>
    <property type="match status" value="1"/>
</dbReference>
<keyword evidence="3 8" id="KW-0853">WD repeat</keyword>
<dbReference type="PANTHER" id="PTHR10856">
    <property type="entry name" value="CORONIN"/>
    <property type="match status" value="1"/>
</dbReference>
<keyword evidence="5" id="KW-0175">Coiled coil</keyword>
<dbReference type="AlphaFoldDB" id="G7DZ78"/>
<dbReference type="Gene3D" id="2.130.10.10">
    <property type="entry name" value="YVTN repeat-like/Quinoprotein amine dehydrogenase"/>
    <property type="match status" value="1"/>
</dbReference>
<organism evidence="11 12">
    <name type="scientific">Mixia osmundae (strain CBS 9802 / IAM 14324 / JCM 22182 / KY 12970)</name>
    <dbReference type="NCBI Taxonomy" id="764103"/>
    <lineage>
        <taxon>Eukaryota</taxon>
        <taxon>Fungi</taxon>
        <taxon>Dikarya</taxon>
        <taxon>Basidiomycota</taxon>
        <taxon>Pucciniomycotina</taxon>
        <taxon>Mixiomycetes</taxon>
        <taxon>Mixiales</taxon>
        <taxon>Mixiaceae</taxon>
        <taxon>Mixia</taxon>
    </lineage>
</organism>
<dbReference type="InterPro" id="IPR001680">
    <property type="entry name" value="WD40_rpt"/>
</dbReference>
<dbReference type="HOGENOM" id="CLU_026859_3_2_1"/>
<proteinExistence type="inferred from homology"/>
<evidence type="ECO:0000256" key="5">
    <source>
        <dbReference type="ARBA" id="ARBA00023054"/>
    </source>
</evidence>
<evidence type="ECO:0000256" key="3">
    <source>
        <dbReference type="ARBA" id="ARBA00022574"/>
    </source>
</evidence>
<evidence type="ECO:0000256" key="9">
    <source>
        <dbReference type="RuleBase" id="RU280818"/>
    </source>
</evidence>
<evidence type="ECO:0000256" key="7">
    <source>
        <dbReference type="ARBA" id="ARBA00062568"/>
    </source>
</evidence>
<keyword evidence="4 9" id="KW-0677">Repeat</keyword>
<evidence type="ECO:0000259" key="10">
    <source>
        <dbReference type="SMART" id="SM01166"/>
    </source>
</evidence>
<comment type="caution">
    <text evidence="11">The sequence shown here is derived from an EMBL/GenBank/DDBJ whole genome shotgun (WGS) entry which is preliminary data.</text>
</comment>
<evidence type="ECO:0000256" key="1">
    <source>
        <dbReference type="ARBA" id="ARBA00009482"/>
    </source>
</evidence>
<comment type="similarity">
    <text evidence="1 9">Belongs to the WD repeat coronin family.</text>
</comment>
<dbReference type="STRING" id="764103.G7DZ78"/>
<dbReference type="SMART" id="SM01166">
    <property type="entry name" value="DUF1899"/>
    <property type="match status" value="1"/>
</dbReference>
<dbReference type="SMART" id="SM00320">
    <property type="entry name" value="WD40"/>
    <property type="match status" value="4"/>
</dbReference>
<keyword evidence="2" id="KW-0597">Phosphoprotein</keyword>
<comment type="subunit">
    <text evidence="7">Binds to F-actin.</text>
</comment>
<evidence type="ECO:0000313" key="12">
    <source>
        <dbReference type="Proteomes" id="UP000009131"/>
    </source>
</evidence>
<keyword evidence="6" id="KW-0009">Actin-binding</keyword>
<evidence type="ECO:0000313" key="11">
    <source>
        <dbReference type="EMBL" id="GAA95888.1"/>
    </source>
</evidence>
<dbReference type="InterPro" id="IPR015943">
    <property type="entry name" value="WD40/YVTN_repeat-like_dom_sf"/>
</dbReference>
<feature type="domain" description="DUF1899" evidence="10">
    <location>
        <begin position="3"/>
        <end position="67"/>
    </location>
</feature>
<dbReference type="eggNOG" id="KOG0303">
    <property type="taxonomic scope" value="Eukaryota"/>
</dbReference>
<dbReference type="SUPFAM" id="SSF50978">
    <property type="entry name" value="WD40 repeat-like"/>
    <property type="match status" value="1"/>
</dbReference>
<protein>
    <recommendedName>
        <fullName evidence="9">Coronin</fullName>
    </recommendedName>
</protein>
<gene>
    <name evidence="11" type="primary">Mo02546</name>
    <name evidence="11" type="ORF">E5Q_02546</name>
</gene>
<dbReference type="OrthoDB" id="1850764at2759"/>
<name>G7DZ78_MIXOS</name>
<dbReference type="FunFam" id="2.130.10.10:FF:000197">
    <property type="entry name" value="Coronin"/>
    <property type="match status" value="1"/>
</dbReference>
<dbReference type="InterPro" id="IPR015505">
    <property type="entry name" value="Coronin"/>
</dbReference>
<evidence type="ECO:0000256" key="4">
    <source>
        <dbReference type="ARBA" id="ARBA00022737"/>
    </source>
</evidence>
<dbReference type="Proteomes" id="UP000009131">
    <property type="component" value="Unassembled WGS sequence"/>
</dbReference>
<dbReference type="PANTHER" id="PTHR10856:SF0">
    <property type="entry name" value="CORONIN"/>
    <property type="match status" value="1"/>
</dbReference>
<dbReference type="FunCoup" id="G7DZ78">
    <property type="interactions" value="94"/>
</dbReference>
<evidence type="ECO:0000256" key="2">
    <source>
        <dbReference type="ARBA" id="ARBA00022553"/>
    </source>
</evidence>
<dbReference type="GO" id="GO:0051015">
    <property type="term" value="F:actin filament binding"/>
    <property type="evidence" value="ECO:0007669"/>
    <property type="project" value="TreeGrafter"/>
</dbReference>
<dbReference type="EMBL" id="BABT02000067">
    <property type="protein sequence ID" value="GAA95888.1"/>
    <property type="molecule type" value="Genomic_DNA"/>
</dbReference>
<dbReference type="GO" id="GO:0030479">
    <property type="term" value="C:actin cortical patch"/>
    <property type="evidence" value="ECO:0007669"/>
    <property type="project" value="UniProtKB-ARBA"/>
</dbReference>
<sequence length="530" mass="58163">MSKFVRASRYRHVYGQAVKKEAAYDNLKVSASAWDTDLVSINPKYLAVNYQVSGGGAFLVCPLSKTGKIPDIYPLCRAHTAPVLDTSFNPFNDDIIASGAEDSKVKITKIDQDKLEAAWIDGVEVVDLLPLSTNFSHGRKVGNVLWHPTAENVLTSASYDIKLWDVTHESAQAELAAHPDMVQSMSYNCTGSLLATTCKDKKLRIFDVRSGPAPIKIADSHTGVKASRVCWLGNLDRIVTTGFSKLSDRQVFLWDSDTLTKPIKQLTIDTSSGTLMPYWSDNSILFLGGKGDGNIRYYEYENDDLVYLTEYKSSDPQRGITFMPRRALNVSDCEIARAYKVTSNMVEPVSFIVPRKSDAYQADIYPPAPAGKSNLSAPDFFSGETKPPIYIELEHKAETAAPPSSAPTTPVTARTIKKQVSVEPVPKFEPAPSKLAVVIPEPSEPELPPVSAKAVEETPALAPEETIPPVEQEAVPILAPVHTNGGGDHEEMAELKSQLAERDNTIRHLELKIEQLMASRQRAIDHLSAL</sequence>
<dbReference type="OMA" id="NFQDDIY"/>
<dbReference type="InterPro" id="IPR015048">
    <property type="entry name" value="DUF1899"/>
</dbReference>
<evidence type="ECO:0000256" key="6">
    <source>
        <dbReference type="ARBA" id="ARBA00023203"/>
    </source>
</evidence>
<feature type="repeat" description="WD" evidence="8">
    <location>
        <begin position="175"/>
        <end position="216"/>
    </location>
</feature>
<dbReference type="SMART" id="SM01167">
    <property type="entry name" value="DUF1900"/>
    <property type="match status" value="1"/>
</dbReference>
<dbReference type="RefSeq" id="XP_014566879.1">
    <property type="nucleotide sequence ID" value="XM_014711393.1"/>
</dbReference>
<dbReference type="GO" id="GO:0007015">
    <property type="term" value="P:actin filament organization"/>
    <property type="evidence" value="ECO:0007669"/>
    <property type="project" value="TreeGrafter"/>
</dbReference>
<evidence type="ECO:0000256" key="8">
    <source>
        <dbReference type="PROSITE-ProRule" id="PRU00221"/>
    </source>
</evidence>
<dbReference type="PROSITE" id="PS50082">
    <property type="entry name" value="WD_REPEATS_2"/>
    <property type="match status" value="1"/>
</dbReference>
<reference evidence="11 12" key="1">
    <citation type="journal article" date="2011" name="J. Gen. Appl. Microbiol.">
        <title>Draft genome sequencing of the enigmatic basidiomycete Mixia osmundae.</title>
        <authorList>
            <person name="Nishida H."/>
            <person name="Nagatsuka Y."/>
            <person name="Sugiyama J."/>
        </authorList>
    </citation>
    <scope>NUCLEOTIDE SEQUENCE [LARGE SCALE GENOMIC DNA]</scope>
    <source>
        <strain evidence="12">CBS 9802 / IAM 14324 / JCM 22182 / KY 12970</strain>
    </source>
</reference>
<accession>G7DZ78</accession>
<dbReference type="Pfam" id="PF08953">
    <property type="entry name" value="DUF1899"/>
    <property type="match status" value="1"/>
</dbReference>
<reference evidence="11 12" key="2">
    <citation type="journal article" date="2012" name="Open Biol.">
        <title>Characteristics of nucleosomes and linker DNA regions on the genome of the basidiomycete Mixia osmundae revealed by mono- and dinucleosome mapping.</title>
        <authorList>
            <person name="Nishida H."/>
            <person name="Kondo S."/>
            <person name="Matsumoto T."/>
            <person name="Suzuki Y."/>
            <person name="Yoshikawa H."/>
            <person name="Taylor T.D."/>
            <person name="Sugiyama J."/>
        </authorList>
    </citation>
    <scope>NUCLEOTIDE SEQUENCE [LARGE SCALE GENOMIC DNA]</scope>
    <source>
        <strain evidence="12">CBS 9802 / IAM 14324 / JCM 22182 / KY 12970</strain>
    </source>
</reference>
<dbReference type="InterPro" id="IPR036322">
    <property type="entry name" value="WD40_repeat_dom_sf"/>
</dbReference>